<protein>
    <submittedName>
        <fullName evidence="1">Uncharacterized protein</fullName>
    </submittedName>
</protein>
<name>A0ACC0AZI2_CATRO</name>
<sequence length="403" mass="45725">MNALKRAITAQVSPSSHPSRKWRFLMYSTSYTLNPPKPRKRVQVPPPPAPPPPLPPPPPSSSASAFERVKDEVEELTEWPRPSEIHYQSKVANLVNLIGHVRTPIKFQTSPDGKYWAGTVIYRENGPQGSCLIPVMFEDDLAHIVTCHVKENDCVYVIGQLSEGPIPFLLSATTGLLHLRVQNINFVKYFEKDGFEQRNRIKFGENLVSGSNDIVMPLKGDDKVEQDRVEESTVSAYRKVADTNKKKGEDSVEDSWRDLVQNSKQWLDYRQHKAKGLVTNKYPDFKNKDTGVALWLRSAPRWVLGVLLSLKFDVPPEKPKQVKDDGKPKLTKDAKEELWKSLAENPNQWWDNRLDKKNPKAPDFKHKQSGEVLWKNSLPDWVLSKLPPTREKENVAAGGKTAA</sequence>
<organism evidence="1 2">
    <name type="scientific">Catharanthus roseus</name>
    <name type="common">Madagascar periwinkle</name>
    <name type="synonym">Vinca rosea</name>
    <dbReference type="NCBI Taxonomy" id="4058"/>
    <lineage>
        <taxon>Eukaryota</taxon>
        <taxon>Viridiplantae</taxon>
        <taxon>Streptophyta</taxon>
        <taxon>Embryophyta</taxon>
        <taxon>Tracheophyta</taxon>
        <taxon>Spermatophyta</taxon>
        <taxon>Magnoliopsida</taxon>
        <taxon>eudicotyledons</taxon>
        <taxon>Gunneridae</taxon>
        <taxon>Pentapetalae</taxon>
        <taxon>asterids</taxon>
        <taxon>lamiids</taxon>
        <taxon>Gentianales</taxon>
        <taxon>Apocynaceae</taxon>
        <taxon>Rauvolfioideae</taxon>
        <taxon>Vinceae</taxon>
        <taxon>Catharanthinae</taxon>
        <taxon>Catharanthus</taxon>
    </lineage>
</organism>
<reference evidence="2" key="1">
    <citation type="journal article" date="2023" name="Nat. Plants">
        <title>Single-cell RNA sequencing provides a high-resolution roadmap for understanding the multicellular compartmentation of specialized metabolism.</title>
        <authorList>
            <person name="Sun S."/>
            <person name="Shen X."/>
            <person name="Li Y."/>
            <person name="Li Y."/>
            <person name="Wang S."/>
            <person name="Li R."/>
            <person name="Zhang H."/>
            <person name="Shen G."/>
            <person name="Guo B."/>
            <person name="Wei J."/>
            <person name="Xu J."/>
            <person name="St-Pierre B."/>
            <person name="Chen S."/>
            <person name="Sun C."/>
        </authorList>
    </citation>
    <scope>NUCLEOTIDE SEQUENCE [LARGE SCALE GENOMIC DNA]</scope>
</reference>
<keyword evidence="2" id="KW-1185">Reference proteome</keyword>
<accession>A0ACC0AZI2</accession>
<evidence type="ECO:0000313" key="2">
    <source>
        <dbReference type="Proteomes" id="UP001060085"/>
    </source>
</evidence>
<proteinExistence type="predicted"/>
<dbReference type="EMBL" id="CM044705">
    <property type="protein sequence ID" value="KAI5665328.1"/>
    <property type="molecule type" value="Genomic_DNA"/>
</dbReference>
<comment type="caution">
    <text evidence="1">The sequence shown here is derived from an EMBL/GenBank/DDBJ whole genome shotgun (WGS) entry which is preliminary data.</text>
</comment>
<evidence type="ECO:0000313" key="1">
    <source>
        <dbReference type="EMBL" id="KAI5665328.1"/>
    </source>
</evidence>
<gene>
    <name evidence="1" type="ORF">M9H77_24651</name>
</gene>
<dbReference type="Proteomes" id="UP001060085">
    <property type="component" value="Linkage Group LG05"/>
</dbReference>